<dbReference type="InterPro" id="IPR044644">
    <property type="entry name" value="DinF-like"/>
</dbReference>
<evidence type="ECO:0000256" key="3">
    <source>
        <dbReference type="ARBA" id="ARBA00022448"/>
    </source>
</evidence>
<feature type="transmembrane region" description="Helical" evidence="8">
    <location>
        <begin position="379"/>
        <end position="399"/>
    </location>
</feature>
<feature type="transmembrane region" description="Helical" evidence="8">
    <location>
        <begin position="235"/>
        <end position="257"/>
    </location>
</feature>
<dbReference type="PIRSF" id="PIRSF006603">
    <property type="entry name" value="DinF"/>
    <property type="match status" value="1"/>
</dbReference>
<protein>
    <submittedName>
        <fullName evidence="9">Putative MATE family efflux protein</fullName>
    </submittedName>
</protein>
<evidence type="ECO:0000313" key="9">
    <source>
        <dbReference type="EMBL" id="RZS56278.1"/>
    </source>
</evidence>
<evidence type="ECO:0000256" key="1">
    <source>
        <dbReference type="ARBA" id="ARBA00004651"/>
    </source>
</evidence>
<comment type="caution">
    <text evidence="9">The sequence shown here is derived from an EMBL/GenBank/DDBJ whole genome shotgun (WGS) entry which is preliminary data.</text>
</comment>
<feature type="transmembrane region" description="Helical" evidence="8">
    <location>
        <begin position="135"/>
        <end position="156"/>
    </location>
</feature>
<accession>A0A4Q7LQX8</accession>
<dbReference type="Proteomes" id="UP000293519">
    <property type="component" value="Unassembled WGS sequence"/>
</dbReference>
<feature type="transmembrane region" description="Helical" evidence="8">
    <location>
        <begin position="345"/>
        <end position="367"/>
    </location>
</feature>
<dbReference type="Pfam" id="PF01554">
    <property type="entry name" value="MatE"/>
    <property type="match status" value="2"/>
</dbReference>
<organism evidence="9 10">
    <name type="scientific">Microcella putealis</name>
    <dbReference type="NCBI Taxonomy" id="337005"/>
    <lineage>
        <taxon>Bacteria</taxon>
        <taxon>Bacillati</taxon>
        <taxon>Actinomycetota</taxon>
        <taxon>Actinomycetes</taxon>
        <taxon>Micrococcales</taxon>
        <taxon>Microbacteriaceae</taxon>
        <taxon>Microcella</taxon>
    </lineage>
</organism>
<keyword evidence="3" id="KW-0813">Transport</keyword>
<dbReference type="RefSeq" id="WP_311768252.1">
    <property type="nucleotide sequence ID" value="NZ_SGWW01000003.1"/>
</dbReference>
<keyword evidence="5 8" id="KW-0812">Transmembrane</keyword>
<dbReference type="NCBIfam" id="TIGR00797">
    <property type="entry name" value="matE"/>
    <property type="match status" value="1"/>
</dbReference>
<feature type="transmembrane region" description="Helical" evidence="8">
    <location>
        <begin position="196"/>
        <end position="214"/>
    </location>
</feature>
<dbReference type="EMBL" id="SGWW01000003">
    <property type="protein sequence ID" value="RZS56278.1"/>
    <property type="molecule type" value="Genomic_DNA"/>
</dbReference>
<evidence type="ECO:0000256" key="4">
    <source>
        <dbReference type="ARBA" id="ARBA00022475"/>
    </source>
</evidence>
<feature type="transmembrane region" description="Helical" evidence="8">
    <location>
        <begin position="45"/>
        <end position="68"/>
    </location>
</feature>
<feature type="transmembrane region" description="Helical" evidence="8">
    <location>
        <begin position="405"/>
        <end position="423"/>
    </location>
</feature>
<sequence length="446" mass="45121">MLRCRVTSLDRDILRLAVPSLGALVAEPVFVLTDTAMVGHLGAPALAGLGIASTVLQTAVGLLIFLAYATTPIVARRLGAGDRPGALSAGVDGLWLALGLGVVLLATLLPLSPVIVGAFGVEAAVATAALDYLTIAWWGIPGMLLVLAATGVLRGLQDARTPLIVAAAGFTANIALNAALIYGLGLGVAGSALGTVIAQWGMAAVLVALVVRAARREHAALRPSALGIRAAGQAGSWLLVRTLSLRIALVVTVVVAAELGTDELAATQIWFALYSLLALALDALAIAGQALIGHDLGAGNVPRVHAITRRLVGWGVGVGVALMVPLLAATPLLTIAMTSDDGVRALIPLAVVTLAVGLPLAGLVFVLDGVLIGAGDGRYLAVTGILNLIAYLAVLAIAIGMLSTGLAGLFLSFMIGYLAARAATLGWRARGTRWIVTGASHKTGGE</sequence>
<comment type="similarity">
    <text evidence="2">Belongs to the multi antimicrobial extrusion (MATE) (TC 2.A.66.1) family.</text>
</comment>
<gene>
    <name evidence="9" type="ORF">EV141_1735</name>
</gene>
<reference evidence="9 10" key="1">
    <citation type="journal article" date="2015" name="Stand. Genomic Sci.">
        <title>Genomic Encyclopedia of Bacterial and Archaeal Type Strains, Phase III: the genomes of soil and plant-associated and newly described type strains.</title>
        <authorList>
            <person name="Whitman W.B."/>
            <person name="Woyke T."/>
            <person name="Klenk H.P."/>
            <person name="Zhou Y."/>
            <person name="Lilburn T.G."/>
            <person name="Beck B.J."/>
            <person name="De Vos P."/>
            <person name="Vandamme P."/>
            <person name="Eisen J.A."/>
            <person name="Garrity G."/>
            <person name="Hugenholtz P."/>
            <person name="Kyrpides N.C."/>
        </authorList>
    </citation>
    <scope>NUCLEOTIDE SEQUENCE [LARGE SCALE GENOMIC DNA]</scope>
    <source>
        <strain evidence="9 10">CV2</strain>
    </source>
</reference>
<keyword evidence="4" id="KW-1003">Cell membrane</keyword>
<proteinExistence type="inferred from homology"/>
<keyword evidence="7 8" id="KW-0472">Membrane</keyword>
<dbReference type="InterPro" id="IPR048279">
    <property type="entry name" value="MdtK-like"/>
</dbReference>
<feature type="transmembrane region" description="Helical" evidence="8">
    <location>
        <begin position="269"/>
        <end position="291"/>
    </location>
</feature>
<evidence type="ECO:0000313" key="10">
    <source>
        <dbReference type="Proteomes" id="UP000293519"/>
    </source>
</evidence>
<evidence type="ECO:0000256" key="7">
    <source>
        <dbReference type="ARBA" id="ARBA00023136"/>
    </source>
</evidence>
<feature type="transmembrane region" description="Helical" evidence="8">
    <location>
        <begin position="12"/>
        <end position="33"/>
    </location>
</feature>
<dbReference type="GO" id="GO:0005886">
    <property type="term" value="C:plasma membrane"/>
    <property type="evidence" value="ECO:0007669"/>
    <property type="project" value="UniProtKB-SubCell"/>
</dbReference>
<keyword evidence="6 8" id="KW-1133">Transmembrane helix</keyword>
<dbReference type="PANTHER" id="PTHR42893:SF46">
    <property type="entry name" value="PROTEIN DETOXIFICATION 44, CHLOROPLASTIC"/>
    <property type="match status" value="1"/>
</dbReference>
<dbReference type="GO" id="GO:0042910">
    <property type="term" value="F:xenobiotic transmembrane transporter activity"/>
    <property type="evidence" value="ECO:0007669"/>
    <property type="project" value="InterPro"/>
</dbReference>
<name>A0A4Q7LQX8_9MICO</name>
<evidence type="ECO:0000256" key="8">
    <source>
        <dbReference type="SAM" id="Phobius"/>
    </source>
</evidence>
<dbReference type="GO" id="GO:0015297">
    <property type="term" value="F:antiporter activity"/>
    <property type="evidence" value="ECO:0007669"/>
    <property type="project" value="InterPro"/>
</dbReference>
<dbReference type="InterPro" id="IPR002528">
    <property type="entry name" value="MATE_fam"/>
</dbReference>
<dbReference type="AlphaFoldDB" id="A0A4Q7LQX8"/>
<feature type="transmembrane region" description="Helical" evidence="8">
    <location>
        <begin position="93"/>
        <end position="115"/>
    </location>
</feature>
<keyword evidence="10" id="KW-1185">Reference proteome</keyword>
<feature type="transmembrane region" description="Helical" evidence="8">
    <location>
        <begin position="311"/>
        <end position="333"/>
    </location>
</feature>
<feature type="transmembrane region" description="Helical" evidence="8">
    <location>
        <begin position="163"/>
        <end position="184"/>
    </location>
</feature>
<evidence type="ECO:0000256" key="2">
    <source>
        <dbReference type="ARBA" id="ARBA00010199"/>
    </source>
</evidence>
<dbReference type="PANTHER" id="PTHR42893">
    <property type="entry name" value="PROTEIN DETOXIFICATION 44, CHLOROPLASTIC-RELATED"/>
    <property type="match status" value="1"/>
</dbReference>
<evidence type="ECO:0000256" key="6">
    <source>
        <dbReference type="ARBA" id="ARBA00022989"/>
    </source>
</evidence>
<evidence type="ECO:0000256" key="5">
    <source>
        <dbReference type="ARBA" id="ARBA00022692"/>
    </source>
</evidence>
<comment type="subcellular location">
    <subcellularLocation>
        <location evidence="1">Cell membrane</location>
        <topology evidence="1">Multi-pass membrane protein</topology>
    </subcellularLocation>
</comment>